<sequence length="197" mass="21984">MREGRRSADRTGAAEADPVSADEEAAPGGRPGADLENKARNLVLRMLTHSPRTRAQLERSLHRREYPDEVVEQVLNGLDEAGLIDDAAFAQAWVSSRQHGRHLSRRALTQELRTRGVEEETVREAVSEVSDEDEQEAARALARKSLRGSRGKDKESRIRRALGVLGRKGYPGGLSYRIVREEMEQEGLEADLDHPDL</sequence>
<dbReference type="HAMAP" id="MF_01114">
    <property type="entry name" value="RecX"/>
    <property type="match status" value="1"/>
</dbReference>
<evidence type="ECO:0000313" key="10">
    <source>
        <dbReference type="EMBL" id="QVJ00731.1"/>
    </source>
</evidence>
<evidence type="ECO:0000259" key="9">
    <source>
        <dbReference type="Pfam" id="PF21982"/>
    </source>
</evidence>
<dbReference type="Pfam" id="PF21982">
    <property type="entry name" value="RecX_HTH1"/>
    <property type="match status" value="1"/>
</dbReference>
<evidence type="ECO:0000259" key="8">
    <source>
        <dbReference type="Pfam" id="PF21981"/>
    </source>
</evidence>
<evidence type="ECO:0000313" key="11">
    <source>
        <dbReference type="Proteomes" id="UP000682416"/>
    </source>
</evidence>
<dbReference type="InterPro" id="IPR003783">
    <property type="entry name" value="Regulatory_RecX"/>
</dbReference>
<dbReference type="KEGG" id="nec:KGD82_19645"/>
<evidence type="ECO:0000256" key="4">
    <source>
        <dbReference type="ARBA" id="ARBA00022490"/>
    </source>
</evidence>
<dbReference type="InterPro" id="IPR053924">
    <property type="entry name" value="RecX_HTH_2nd"/>
</dbReference>
<dbReference type="AlphaFoldDB" id="A0A975L7U9"/>
<evidence type="ECO:0000259" key="7">
    <source>
        <dbReference type="Pfam" id="PF02631"/>
    </source>
</evidence>
<dbReference type="InterPro" id="IPR053925">
    <property type="entry name" value="RecX_HTH_3rd"/>
</dbReference>
<gene>
    <name evidence="5" type="primary">recX</name>
    <name evidence="10" type="ORF">KGD82_19645</name>
</gene>
<evidence type="ECO:0000256" key="1">
    <source>
        <dbReference type="ARBA" id="ARBA00004496"/>
    </source>
</evidence>
<dbReference type="GO" id="GO:0005737">
    <property type="term" value="C:cytoplasm"/>
    <property type="evidence" value="ECO:0007669"/>
    <property type="project" value="UniProtKB-SubCell"/>
</dbReference>
<feature type="domain" description="RecX third three-helical" evidence="8">
    <location>
        <begin position="132"/>
        <end position="178"/>
    </location>
</feature>
<dbReference type="Pfam" id="PF02631">
    <property type="entry name" value="RecX_HTH2"/>
    <property type="match status" value="1"/>
</dbReference>
<reference evidence="10" key="1">
    <citation type="submission" date="2021-05" db="EMBL/GenBank/DDBJ databases">
        <authorList>
            <person name="Kaiqin L."/>
            <person name="Jian G."/>
        </authorList>
    </citation>
    <scope>NUCLEOTIDE SEQUENCE</scope>
    <source>
        <strain evidence="10">HDS5</strain>
    </source>
</reference>
<feature type="region of interest" description="Disordered" evidence="6">
    <location>
        <begin position="1"/>
        <end position="39"/>
    </location>
</feature>
<dbReference type="PANTHER" id="PTHR33602">
    <property type="entry name" value="REGULATORY PROTEIN RECX FAMILY PROTEIN"/>
    <property type="match status" value="1"/>
</dbReference>
<protein>
    <recommendedName>
        <fullName evidence="3 5">Regulatory protein RecX</fullName>
    </recommendedName>
</protein>
<dbReference type="Gene3D" id="1.10.10.10">
    <property type="entry name" value="Winged helix-like DNA-binding domain superfamily/Winged helix DNA-binding domain"/>
    <property type="match status" value="2"/>
</dbReference>
<evidence type="ECO:0000256" key="2">
    <source>
        <dbReference type="ARBA" id="ARBA00009695"/>
    </source>
</evidence>
<dbReference type="InterPro" id="IPR053926">
    <property type="entry name" value="RecX_HTH_1st"/>
</dbReference>
<name>A0A975L7U9_9ACTN</name>
<evidence type="ECO:0000256" key="6">
    <source>
        <dbReference type="SAM" id="MobiDB-lite"/>
    </source>
</evidence>
<keyword evidence="4 5" id="KW-0963">Cytoplasm</keyword>
<keyword evidence="11" id="KW-1185">Reference proteome</keyword>
<evidence type="ECO:0000256" key="3">
    <source>
        <dbReference type="ARBA" id="ARBA00018111"/>
    </source>
</evidence>
<comment type="similarity">
    <text evidence="2 5">Belongs to the RecX family.</text>
</comment>
<feature type="domain" description="RecX first three-helical" evidence="9">
    <location>
        <begin position="39"/>
        <end position="76"/>
    </location>
</feature>
<evidence type="ECO:0000256" key="5">
    <source>
        <dbReference type="HAMAP-Rule" id="MF_01114"/>
    </source>
</evidence>
<dbReference type="EMBL" id="CP074402">
    <property type="protein sequence ID" value="QVJ00731.1"/>
    <property type="molecule type" value="Genomic_DNA"/>
</dbReference>
<accession>A0A975L7U9</accession>
<dbReference type="GO" id="GO:0006282">
    <property type="term" value="P:regulation of DNA repair"/>
    <property type="evidence" value="ECO:0007669"/>
    <property type="project" value="UniProtKB-UniRule"/>
</dbReference>
<organism evidence="10 11">
    <name type="scientific">Nocardiopsis eucommiae</name>
    <dbReference type="NCBI Taxonomy" id="2831970"/>
    <lineage>
        <taxon>Bacteria</taxon>
        <taxon>Bacillati</taxon>
        <taxon>Actinomycetota</taxon>
        <taxon>Actinomycetes</taxon>
        <taxon>Streptosporangiales</taxon>
        <taxon>Nocardiopsidaceae</taxon>
        <taxon>Nocardiopsis</taxon>
    </lineage>
</organism>
<proteinExistence type="inferred from homology"/>
<dbReference type="PANTHER" id="PTHR33602:SF1">
    <property type="entry name" value="REGULATORY PROTEIN RECX FAMILY PROTEIN"/>
    <property type="match status" value="1"/>
</dbReference>
<comment type="function">
    <text evidence="5">Modulates RecA activity.</text>
</comment>
<dbReference type="InterPro" id="IPR036388">
    <property type="entry name" value="WH-like_DNA-bd_sf"/>
</dbReference>
<comment type="subcellular location">
    <subcellularLocation>
        <location evidence="1 5">Cytoplasm</location>
    </subcellularLocation>
</comment>
<dbReference type="Pfam" id="PF21981">
    <property type="entry name" value="RecX_HTH3"/>
    <property type="match status" value="1"/>
</dbReference>
<dbReference type="Proteomes" id="UP000682416">
    <property type="component" value="Chromosome"/>
</dbReference>
<feature type="domain" description="RecX second three-helical" evidence="7">
    <location>
        <begin position="85"/>
        <end position="125"/>
    </location>
</feature>